<dbReference type="AlphaFoldDB" id="J7LHW5"/>
<reference evidence="2 3" key="1">
    <citation type="journal article" date="2012" name="J. Bacteriol.">
        <title>Whole-Genome Sequence of Nocardiopsis alba Strain ATCC BAA-2165, Associated with Honeybees.</title>
        <authorList>
            <person name="Qiao J."/>
            <person name="Chen L."/>
            <person name="Li Y."/>
            <person name="Wang J."/>
            <person name="Zhang W."/>
            <person name="Chen S."/>
        </authorList>
    </citation>
    <scope>NUCLEOTIDE SEQUENCE [LARGE SCALE GENOMIC DNA]</scope>
    <source>
        <strain evidence="3">ATCC BAA-2165 / BE74</strain>
    </source>
</reference>
<dbReference type="Proteomes" id="UP000003779">
    <property type="component" value="Chromosome"/>
</dbReference>
<name>J7LHW5_NOCAA</name>
<dbReference type="KEGG" id="nal:B005_0538"/>
<dbReference type="PATRIC" id="fig|1205910.3.peg.504"/>
<protein>
    <submittedName>
        <fullName evidence="2">Uncharacterized protein</fullName>
    </submittedName>
</protein>
<proteinExistence type="predicted"/>
<feature type="compositionally biased region" description="Basic and acidic residues" evidence="1">
    <location>
        <begin position="20"/>
        <end position="33"/>
    </location>
</feature>
<sequence length="46" mass="4896">MRPKGRRNPTPTGTASGGPDRARETPGREDGHGVNHLSRARSLTST</sequence>
<dbReference type="EMBL" id="CP003788">
    <property type="protein sequence ID" value="AFR10237.1"/>
    <property type="molecule type" value="Genomic_DNA"/>
</dbReference>
<evidence type="ECO:0000256" key="1">
    <source>
        <dbReference type="SAM" id="MobiDB-lite"/>
    </source>
</evidence>
<feature type="region of interest" description="Disordered" evidence="1">
    <location>
        <begin position="1"/>
        <end position="46"/>
    </location>
</feature>
<evidence type="ECO:0000313" key="3">
    <source>
        <dbReference type="Proteomes" id="UP000003779"/>
    </source>
</evidence>
<organism evidence="2 3">
    <name type="scientific">Nocardiopsis alba (strain ATCC BAA-2165 / BE74)</name>
    <dbReference type="NCBI Taxonomy" id="1205910"/>
    <lineage>
        <taxon>Bacteria</taxon>
        <taxon>Bacillati</taxon>
        <taxon>Actinomycetota</taxon>
        <taxon>Actinomycetes</taxon>
        <taxon>Streptosporangiales</taxon>
        <taxon>Nocardiopsidaceae</taxon>
        <taxon>Nocardiopsis</taxon>
    </lineage>
</organism>
<evidence type="ECO:0000313" key="2">
    <source>
        <dbReference type="EMBL" id="AFR10237.1"/>
    </source>
</evidence>
<accession>J7LHW5</accession>
<reference evidence="3" key="2">
    <citation type="submission" date="2012-08" db="EMBL/GenBank/DDBJ databases">
        <title>Whole-genome sequence of Nocardiopsis alba strain ATCC BAA-2165 associated with honeybees.</title>
        <authorList>
            <person name="Qiao J."/>
            <person name="Chen L."/>
            <person name="Li Y."/>
            <person name="Wang J."/>
            <person name="Zhang W."/>
            <person name="Chen S."/>
        </authorList>
    </citation>
    <scope>NUCLEOTIDE SEQUENCE [LARGE SCALE GENOMIC DNA]</scope>
    <source>
        <strain evidence="3">ATCC BAA-2165 / BE74</strain>
    </source>
</reference>
<dbReference type="HOGENOM" id="CLU_3186409_0_0_11"/>
<gene>
    <name evidence="2" type="ordered locus">B005_0538</name>
</gene>
<dbReference type="STRING" id="1205910.B005_0538"/>